<keyword evidence="1" id="KW-0472">Membrane</keyword>
<comment type="caution">
    <text evidence="2">The sequence shown here is derived from an EMBL/GenBank/DDBJ whole genome shotgun (WGS) entry which is preliminary data.</text>
</comment>
<name>A0A9N8VWD5_9GLOM</name>
<evidence type="ECO:0000313" key="2">
    <source>
        <dbReference type="EMBL" id="CAG8468675.1"/>
    </source>
</evidence>
<organism evidence="2 3">
    <name type="scientific">Cetraspora pellucida</name>
    <dbReference type="NCBI Taxonomy" id="1433469"/>
    <lineage>
        <taxon>Eukaryota</taxon>
        <taxon>Fungi</taxon>
        <taxon>Fungi incertae sedis</taxon>
        <taxon>Mucoromycota</taxon>
        <taxon>Glomeromycotina</taxon>
        <taxon>Glomeromycetes</taxon>
        <taxon>Diversisporales</taxon>
        <taxon>Gigasporaceae</taxon>
        <taxon>Cetraspora</taxon>
    </lineage>
</organism>
<feature type="transmembrane region" description="Helical" evidence="1">
    <location>
        <begin position="13"/>
        <end position="33"/>
    </location>
</feature>
<keyword evidence="1" id="KW-1133">Transmembrane helix</keyword>
<keyword evidence="1" id="KW-0812">Transmembrane</keyword>
<reference evidence="2" key="1">
    <citation type="submission" date="2021-06" db="EMBL/GenBank/DDBJ databases">
        <authorList>
            <person name="Kallberg Y."/>
            <person name="Tangrot J."/>
            <person name="Rosling A."/>
        </authorList>
    </citation>
    <scope>NUCLEOTIDE SEQUENCE</scope>
    <source>
        <strain evidence="2">FL966</strain>
    </source>
</reference>
<dbReference type="EMBL" id="CAJVQA010000324">
    <property type="protein sequence ID" value="CAG8468675.1"/>
    <property type="molecule type" value="Genomic_DNA"/>
</dbReference>
<sequence length="113" mass="12583">MTMSQPNLCFANILVYLILLLVTIHNVSSFVYYQPIKKSLIFSQNGIINKRQTVVPLPNAAEPIQGPILFNTQEELIATVDATESHSSQIEAIDEEALATNLDNEEYDIFAVS</sequence>
<gene>
    <name evidence="2" type="ORF">CPELLU_LOCUS965</name>
</gene>
<accession>A0A9N8VWD5</accession>
<dbReference type="AlphaFoldDB" id="A0A9N8VWD5"/>
<dbReference type="Proteomes" id="UP000789759">
    <property type="component" value="Unassembled WGS sequence"/>
</dbReference>
<proteinExistence type="predicted"/>
<evidence type="ECO:0000313" key="3">
    <source>
        <dbReference type="Proteomes" id="UP000789759"/>
    </source>
</evidence>
<keyword evidence="3" id="KW-1185">Reference proteome</keyword>
<evidence type="ECO:0000256" key="1">
    <source>
        <dbReference type="SAM" id="Phobius"/>
    </source>
</evidence>
<dbReference type="OrthoDB" id="10369829at2759"/>
<protein>
    <submittedName>
        <fullName evidence="2">8849_t:CDS:1</fullName>
    </submittedName>
</protein>